<sequence>MIDNSANILYALRTLTGAIETFGETTCTYYLHVFWVECCVIYGQHAVIALSRMWAITHPISYRNRHTRPLALTLIIGVWNLRSCLYATIPDC</sequence>
<accession>A0A1W0WEZ6</accession>
<dbReference type="AlphaFoldDB" id="A0A1W0WEZ6"/>
<dbReference type="GO" id="GO:0004930">
    <property type="term" value="F:G protein-coupled receptor activity"/>
    <property type="evidence" value="ECO:0007669"/>
    <property type="project" value="InterPro"/>
</dbReference>
<evidence type="ECO:0000313" key="5">
    <source>
        <dbReference type="EMBL" id="OQV13752.1"/>
    </source>
</evidence>
<keyword evidence="6" id="KW-1185">Reference proteome</keyword>
<dbReference type="OrthoDB" id="10647518at2759"/>
<evidence type="ECO:0000256" key="2">
    <source>
        <dbReference type="ARBA" id="ARBA00022692"/>
    </source>
</evidence>
<keyword evidence="2" id="KW-0812">Transmembrane</keyword>
<protein>
    <recommendedName>
        <fullName evidence="7">G-protein coupled receptors family 1 profile domain-containing protein</fullName>
    </recommendedName>
</protein>
<evidence type="ECO:0008006" key="7">
    <source>
        <dbReference type="Google" id="ProtNLM"/>
    </source>
</evidence>
<comment type="caution">
    <text evidence="5">The sequence shown here is derived from an EMBL/GenBank/DDBJ whole genome shotgun (WGS) entry which is preliminary data.</text>
</comment>
<keyword evidence="3" id="KW-1133">Transmembrane helix</keyword>
<dbReference type="SUPFAM" id="SSF81321">
    <property type="entry name" value="Family A G protein-coupled receptor-like"/>
    <property type="match status" value="1"/>
</dbReference>
<dbReference type="Gene3D" id="1.20.1070.10">
    <property type="entry name" value="Rhodopsin 7-helix transmembrane proteins"/>
    <property type="match status" value="1"/>
</dbReference>
<evidence type="ECO:0000256" key="1">
    <source>
        <dbReference type="ARBA" id="ARBA00004370"/>
    </source>
</evidence>
<comment type="subcellular location">
    <subcellularLocation>
        <location evidence="1">Membrane</location>
    </subcellularLocation>
</comment>
<dbReference type="EMBL" id="MTYJ01000116">
    <property type="protein sequence ID" value="OQV13752.1"/>
    <property type="molecule type" value="Genomic_DNA"/>
</dbReference>
<evidence type="ECO:0000256" key="4">
    <source>
        <dbReference type="ARBA" id="ARBA00023136"/>
    </source>
</evidence>
<proteinExistence type="predicted"/>
<reference evidence="6" key="1">
    <citation type="submission" date="2017-01" db="EMBL/GenBank/DDBJ databases">
        <title>Comparative genomics of anhydrobiosis in the tardigrade Hypsibius dujardini.</title>
        <authorList>
            <person name="Yoshida Y."/>
            <person name="Koutsovoulos G."/>
            <person name="Laetsch D."/>
            <person name="Stevens L."/>
            <person name="Kumar S."/>
            <person name="Horikawa D."/>
            <person name="Ishino K."/>
            <person name="Komine S."/>
            <person name="Tomita M."/>
            <person name="Blaxter M."/>
            <person name="Arakawa K."/>
        </authorList>
    </citation>
    <scope>NUCLEOTIDE SEQUENCE [LARGE SCALE GENOMIC DNA]</scope>
    <source>
        <strain evidence="6">Z151</strain>
    </source>
</reference>
<dbReference type="GO" id="GO:0016020">
    <property type="term" value="C:membrane"/>
    <property type="evidence" value="ECO:0007669"/>
    <property type="project" value="UniProtKB-SubCell"/>
</dbReference>
<evidence type="ECO:0000256" key="3">
    <source>
        <dbReference type="ARBA" id="ARBA00022989"/>
    </source>
</evidence>
<evidence type="ECO:0000313" key="6">
    <source>
        <dbReference type="Proteomes" id="UP000192578"/>
    </source>
</evidence>
<dbReference type="Proteomes" id="UP000192578">
    <property type="component" value="Unassembled WGS sequence"/>
</dbReference>
<gene>
    <name evidence="5" type="ORF">BV898_11973</name>
</gene>
<keyword evidence="4" id="KW-0472">Membrane</keyword>
<dbReference type="InterPro" id="IPR000276">
    <property type="entry name" value="GPCR_Rhodpsn"/>
</dbReference>
<organism evidence="5 6">
    <name type="scientific">Hypsibius exemplaris</name>
    <name type="common">Freshwater tardigrade</name>
    <dbReference type="NCBI Taxonomy" id="2072580"/>
    <lineage>
        <taxon>Eukaryota</taxon>
        <taxon>Metazoa</taxon>
        <taxon>Ecdysozoa</taxon>
        <taxon>Tardigrada</taxon>
        <taxon>Eutardigrada</taxon>
        <taxon>Parachela</taxon>
        <taxon>Hypsibioidea</taxon>
        <taxon>Hypsibiidae</taxon>
        <taxon>Hypsibius</taxon>
    </lineage>
</organism>
<name>A0A1W0WEZ6_HYPEX</name>
<dbReference type="Pfam" id="PF00001">
    <property type="entry name" value="7tm_1"/>
    <property type="match status" value="1"/>
</dbReference>